<evidence type="ECO:0000313" key="1">
    <source>
        <dbReference type="Proteomes" id="UP000887565"/>
    </source>
</evidence>
<evidence type="ECO:0000313" key="2">
    <source>
        <dbReference type="WBParaSite" id="nRc.2.0.1.t39137-RA"/>
    </source>
</evidence>
<proteinExistence type="predicted"/>
<dbReference type="WBParaSite" id="nRc.2.0.1.t39137-RA">
    <property type="protein sequence ID" value="nRc.2.0.1.t39137-RA"/>
    <property type="gene ID" value="nRc.2.0.1.g39137"/>
</dbReference>
<reference evidence="2" key="1">
    <citation type="submission" date="2022-11" db="UniProtKB">
        <authorList>
            <consortium name="WormBaseParasite"/>
        </authorList>
    </citation>
    <scope>IDENTIFICATION</scope>
</reference>
<keyword evidence="1" id="KW-1185">Reference proteome</keyword>
<protein>
    <submittedName>
        <fullName evidence="2">Uncharacterized protein</fullName>
    </submittedName>
</protein>
<sequence length="118" mass="12661">MLDLLTQSNLIIMEQFFHPFFIGVITSSLLLEDAGFKFADWNVLRASIGTMHPNLTTMWTGPATLDGGVRSSSTKIATAGLGGGGVVNQDNTVGTLSPAISVTIFEFEKKLKSINLNN</sequence>
<organism evidence="1 2">
    <name type="scientific">Romanomermis culicivorax</name>
    <name type="common">Nematode worm</name>
    <dbReference type="NCBI Taxonomy" id="13658"/>
    <lineage>
        <taxon>Eukaryota</taxon>
        <taxon>Metazoa</taxon>
        <taxon>Ecdysozoa</taxon>
        <taxon>Nematoda</taxon>
        <taxon>Enoplea</taxon>
        <taxon>Dorylaimia</taxon>
        <taxon>Mermithida</taxon>
        <taxon>Mermithoidea</taxon>
        <taxon>Mermithidae</taxon>
        <taxon>Romanomermis</taxon>
    </lineage>
</organism>
<dbReference type="AlphaFoldDB" id="A0A915KL30"/>
<name>A0A915KL30_ROMCU</name>
<dbReference type="Proteomes" id="UP000887565">
    <property type="component" value="Unplaced"/>
</dbReference>
<accession>A0A915KL30</accession>